<name>A0A507CHE0_9FUNG</name>
<feature type="compositionally biased region" description="Polar residues" evidence="2">
    <location>
        <begin position="308"/>
        <end position="320"/>
    </location>
</feature>
<feature type="coiled-coil region" evidence="1">
    <location>
        <begin position="77"/>
        <end position="132"/>
    </location>
</feature>
<keyword evidence="5" id="KW-1185">Reference proteome</keyword>
<feature type="compositionally biased region" description="Polar residues" evidence="2">
    <location>
        <begin position="191"/>
        <end position="211"/>
    </location>
</feature>
<gene>
    <name evidence="4" type="ORF">SeMB42_g06534</name>
</gene>
<feature type="compositionally biased region" description="Polar residues" evidence="2">
    <location>
        <begin position="16"/>
        <end position="41"/>
    </location>
</feature>
<dbReference type="EMBL" id="QEAN01000374">
    <property type="protein sequence ID" value="TPX38972.1"/>
    <property type="molecule type" value="Genomic_DNA"/>
</dbReference>
<feature type="compositionally biased region" description="Polar residues" evidence="2">
    <location>
        <begin position="246"/>
        <end position="257"/>
    </location>
</feature>
<comment type="caution">
    <text evidence="4">The sequence shown here is derived from an EMBL/GenBank/DDBJ whole genome shotgun (WGS) entry which is preliminary data.</text>
</comment>
<dbReference type="Proteomes" id="UP000317494">
    <property type="component" value="Unassembled WGS sequence"/>
</dbReference>
<dbReference type="PANTHER" id="PTHR47383:SF3">
    <property type="entry name" value="WAT1-RELATED PROTEIN"/>
    <property type="match status" value="1"/>
</dbReference>
<proteinExistence type="predicted"/>
<sequence>MPLSPSSRHTEGPLNVMNTSNGSGNKLNLSTGSRGTASNHGHGNHGLESDADVKLKTGLQLIQEAYDHRATHLTSELAQWKAVANTQRQQIHALEAELTVKARQLSDHERRNSELERAIAQQLAEKKALITAKNSIQDRYQALKRSAAQLETFRKSIVSMVEYGPVSSLNVIEMDRSFDLQSSGGPEEMISANTSSPFNDSPATSHVEGSTAANVAHNVSFLEDRTMRSFDLSTDFVDSKPIAPPTSVSKLVTTTPRTAAKHSRPSRRSSPTPGGHLPPPSILKYPSLTSNAPQSPPVSSLPPRIPTDWTNRDNGGTSHTPSKRSEKTPAKGVSTTPNDQQQLTTPAGFNKPNSTSTPNNETDDDDQPISHTTPLAATLASPSSPSAYIDAPTLYKHIRDSLLPNEFEEFASNVAAFNSSQQSADDTVRNIGRIVRDRTLFAQMRTLIYTALAESSAEKSSNIGE</sequence>
<dbReference type="AlphaFoldDB" id="A0A507CHE0"/>
<feature type="region of interest" description="Disordered" evidence="2">
    <location>
        <begin position="180"/>
        <end position="211"/>
    </location>
</feature>
<dbReference type="InterPro" id="IPR058935">
    <property type="entry name" value="At4g15545-like_C"/>
</dbReference>
<dbReference type="PANTHER" id="PTHR47383">
    <property type="entry name" value="OS03G0659800 PROTEIN"/>
    <property type="match status" value="1"/>
</dbReference>
<accession>A0A507CHE0</accession>
<dbReference type="Pfam" id="PF25972">
    <property type="entry name" value="At4g15545_C"/>
    <property type="match status" value="1"/>
</dbReference>
<evidence type="ECO:0000313" key="5">
    <source>
        <dbReference type="Proteomes" id="UP000317494"/>
    </source>
</evidence>
<dbReference type="VEuPathDB" id="FungiDB:SeMB42_g06534"/>
<evidence type="ECO:0000256" key="2">
    <source>
        <dbReference type="SAM" id="MobiDB-lite"/>
    </source>
</evidence>
<feature type="region of interest" description="Disordered" evidence="2">
    <location>
        <begin position="236"/>
        <end position="386"/>
    </location>
</feature>
<feature type="region of interest" description="Disordered" evidence="2">
    <location>
        <begin position="1"/>
        <end position="50"/>
    </location>
</feature>
<evidence type="ECO:0000313" key="4">
    <source>
        <dbReference type="EMBL" id="TPX38972.1"/>
    </source>
</evidence>
<evidence type="ECO:0000256" key="1">
    <source>
        <dbReference type="SAM" id="Coils"/>
    </source>
</evidence>
<feature type="compositionally biased region" description="Pro residues" evidence="2">
    <location>
        <begin position="294"/>
        <end position="305"/>
    </location>
</feature>
<organism evidence="4 5">
    <name type="scientific">Synchytrium endobioticum</name>
    <dbReference type="NCBI Taxonomy" id="286115"/>
    <lineage>
        <taxon>Eukaryota</taxon>
        <taxon>Fungi</taxon>
        <taxon>Fungi incertae sedis</taxon>
        <taxon>Chytridiomycota</taxon>
        <taxon>Chytridiomycota incertae sedis</taxon>
        <taxon>Chytridiomycetes</taxon>
        <taxon>Synchytriales</taxon>
        <taxon>Synchytriaceae</taxon>
        <taxon>Synchytrium</taxon>
    </lineage>
</organism>
<feature type="domain" description="At4g15545-like C-terminal" evidence="3">
    <location>
        <begin position="389"/>
        <end position="448"/>
    </location>
</feature>
<protein>
    <recommendedName>
        <fullName evidence="3">At4g15545-like C-terminal domain-containing protein</fullName>
    </recommendedName>
</protein>
<reference evidence="4 5" key="1">
    <citation type="journal article" date="2019" name="Sci. Rep.">
        <title>Comparative genomics of chytrid fungi reveal insights into the obligate biotrophic and pathogenic lifestyle of Synchytrium endobioticum.</title>
        <authorList>
            <person name="van de Vossenberg B.T.L.H."/>
            <person name="Warris S."/>
            <person name="Nguyen H.D.T."/>
            <person name="van Gent-Pelzer M.P.E."/>
            <person name="Joly D.L."/>
            <person name="van de Geest H.C."/>
            <person name="Bonants P.J.M."/>
            <person name="Smith D.S."/>
            <person name="Levesque C.A."/>
            <person name="van der Lee T.A.J."/>
        </authorList>
    </citation>
    <scope>NUCLEOTIDE SEQUENCE [LARGE SCALE GENOMIC DNA]</scope>
    <source>
        <strain evidence="4 5">MB42</strain>
    </source>
</reference>
<dbReference type="InterPro" id="IPR058936">
    <property type="entry name" value="At4g15545-like"/>
</dbReference>
<keyword evidence="1" id="KW-0175">Coiled coil</keyword>
<feature type="compositionally biased region" description="Low complexity" evidence="2">
    <location>
        <begin position="372"/>
        <end position="386"/>
    </location>
</feature>
<feature type="compositionally biased region" description="Polar residues" evidence="2">
    <location>
        <begin position="333"/>
        <end position="360"/>
    </location>
</feature>
<evidence type="ECO:0000259" key="3">
    <source>
        <dbReference type="Pfam" id="PF25972"/>
    </source>
</evidence>